<dbReference type="Pfam" id="PF18383">
    <property type="entry name" value="IFT81_CH"/>
    <property type="match status" value="1"/>
</dbReference>
<dbReference type="GO" id="GO:0030992">
    <property type="term" value="C:intraciliary transport particle B"/>
    <property type="evidence" value="ECO:0007669"/>
    <property type="project" value="InterPro"/>
</dbReference>
<dbReference type="GeneID" id="113504496"/>
<feature type="coiled-coil region" evidence="7">
    <location>
        <begin position="201"/>
        <end position="235"/>
    </location>
</feature>
<feature type="coiled-coil region" evidence="7">
    <location>
        <begin position="529"/>
        <end position="604"/>
    </location>
</feature>
<keyword evidence="2" id="KW-0970">Cilium biogenesis/degradation</keyword>
<dbReference type="InParanoid" id="A0A7E5WPD1"/>
<dbReference type="GO" id="GO:0042073">
    <property type="term" value="P:intraciliary transport"/>
    <property type="evidence" value="ECO:0007669"/>
    <property type="project" value="InterPro"/>
</dbReference>
<dbReference type="RefSeq" id="XP_026742625.1">
    <property type="nucleotide sequence ID" value="XM_026886824.1"/>
</dbReference>
<dbReference type="GO" id="GO:0015631">
    <property type="term" value="F:tubulin binding"/>
    <property type="evidence" value="ECO:0007669"/>
    <property type="project" value="InterPro"/>
</dbReference>
<proteinExistence type="inferred from homology"/>
<evidence type="ECO:0000256" key="7">
    <source>
        <dbReference type="SAM" id="Coils"/>
    </source>
</evidence>
<organism evidence="9 10">
    <name type="scientific">Trichoplusia ni</name>
    <name type="common">Cabbage looper</name>
    <dbReference type="NCBI Taxonomy" id="7111"/>
    <lineage>
        <taxon>Eukaryota</taxon>
        <taxon>Metazoa</taxon>
        <taxon>Ecdysozoa</taxon>
        <taxon>Arthropoda</taxon>
        <taxon>Hexapoda</taxon>
        <taxon>Insecta</taxon>
        <taxon>Pterygota</taxon>
        <taxon>Neoptera</taxon>
        <taxon>Endopterygota</taxon>
        <taxon>Lepidoptera</taxon>
        <taxon>Glossata</taxon>
        <taxon>Ditrysia</taxon>
        <taxon>Noctuoidea</taxon>
        <taxon>Noctuidae</taxon>
        <taxon>Plusiinae</taxon>
        <taxon>Trichoplusia</taxon>
    </lineage>
</organism>
<dbReference type="InterPro" id="IPR029600">
    <property type="entry name" value="IFT81"/>
</dbReference>
<evidence type="ECO:0000256" key="3">
    <source>
        <dbReference type="ARBA" id="ARBA00023054"/>
    </source>
</evidence>
<gene>
    <name evidence="10" type="primary">LOC113504496</name>
</gene>
<protein>
    <submittedName>
        <fullName evidence="10">Intraflagellar transport protein 81 homolog</fullName>
    </submittedName>
</protein>
<sequence>MSEQMKYIVKEINAALGRNYDLIKFDALNEKQLLQLLVDLLVNFNAGEKLDVNEDDSETVSLRLLEMLGSVKYRPPAGVEPTRFRAQLLAGEARTVHHVLHWLLTNKDQVKNTAYLAKYLKLPDIPPDVARNNNIQDLLDLYQNLIDEFKEVHKRTRMLQKENASEIINDIKEMAVERDIVIKRLENVQVNLVDVSDKEELLNISRALRVQQEKAKELENQYDTQQSQLKMASDQLKRYLNVIHGQSATPKTVTDVMKRLQEEVQLNSYLVKEKLPQETANLQKELNIMQTIAAEQHPTRSDLVAVQDKIAIVNSEMEHLVQRKLAMAGPQEDKLAPFRQQAAVIRRNKEASATRVHELAATLKDHEATLADLQSQVRQLLGDTVLRGEELKKYVNSLRTKSTVYKRQRANLSTFKVEAGILARTLHIISAADPTVEMALLNHKKLKIEDEETMDKSVDKTAELKKKSLHDLSQLVAQTAQKLSQVRQEIQPLADGIKPVKEEFQTVQQQYEQKKRVYEATSINITSQMEPLKNQVKDLTDRLNSKEDEWKNLRQKITKAESLQEVVLFEMKNSMQSPRKPSKMEALKKNVFDTKQIVKQLEEEQQAISSRQGAVEEQTRLWENTLQLLRCKMRARNEPAARQGRMHITQHSQMLTLT</sequence>
<accession>A0A7E5WPD1</accession>
<dbReference type="KEGG" id="tnl:113504496"/>
<keyword evidence="3 7" id="KW-0175">Coiled coil</keyword>
<name>A0A7E5WPD1_TRINI</name>
<dbReference type="Proteomes" id="UP000322000">
    <property type="component" value="Chromosome 22"/>
</dbReference>
<comment type="similarity">
    <text evidence="6">Belongs to the IFT81 family.</text>
</comment>
<dbReference type="GO" id="GO:0036064">
    <property type="term" value="C:ciliary basal body"/>
    <property type="evidence" value="ECO:0007669"/>
    <property type="project" value="TreeGrafter"/>
</dbReference>
<evidence type="ECO:0000256" key="2">
    <source>
        <dbReference type="ARBA" id="ARBA00022794"/>
    </source>
</evidence>
<dbReference type="PANTHER" id="PTHR15614:SF2">
    <property type="entry name" value="INTRAFLAGELLAR TRANSPORT PROTEIN 81 HOMOLOG"/>
    <property type="match status" value="1"/>
</dbReference>
<feature type="domain" description="IFT81 calponin homology" evidence="8">
    <location>
        <begin position="3"/>
        <end position="120"/>
    </location>
</feature>
<keyword evidence="4" id="KW-0969">Cilium</keyword>
<dbReference type="InterPro" id="IPR043016">
    <property type="entry name" value="IFT81_N_sf"/>
</dbReference>
<feature type="coiled-coil region" evidence="7">
    <location>
        <begin position="356"/>
        <end position="383"/>
    </location>
</feature>
<evidence type="ECO:0000313" key="9">
    <source>
        <dbReference type="Proteomes" id="UP000322000"/>
    </source>
</evidence>
<dbReference type="PANTHER" id="PTHR15614">
    <property type="entry name" value="INTRAFLAGELLAR TRANSPORT PROTEIN 81 HOMOLOG"/>
    <property type="match status" value="1"/>
</dbReference>
<keyword evidence="9" id="KW-1185">Reference proteome</keyword>
<keyword evidence="5" id="KW-0966">Cell projection</keyword>
<dbReference type="InterPro" id="IPR041146">
    <property type="entry name" value="IFT81_CH"/>
</dbReference>
<reference evidence="10" key="1">
    <citation type="submission" date="2025-08" db="UniProtKB">
        <authorList>
            <consortium name="RefSeq"/>
        </authorList>
    </citation>
    <scope>IDENTIFICATION</scope>
</reference>
<evidence type="ECO:0000256" key="6">
    <source>
        <dbReference type="ARBA" id="ARBA00043983"/>
    </source>
</evidence>
<dbReference type="GO" id="GO:0060271">
    <property type="term" value="P:cilium assembly"/>
    <property type="evidence" value="ECO:0007669"/>
    <property type="project" value="InterPro"/>
</dbReference>
<comment type="subcellular location">
    <subcellularLocation>
        <location evidence="1">Cell projection</location>
        <location evidence="1">Cilium</location>
    </subcellularLocation>
</comment>
<dbReference type="AlphaFoldDB" id="A0A7E5WPD1"/>
<evidence type="ECO:0000256" key="4">
    <source>
        <dbReference type="ARBA" id="ARBA00023069"/>
    </source>
</evidence>
<evidence type="ECO:0000256" key="1">
    <source>
        <dbReference type="ARBA" id="ARBA00004138"/>
    </source>
</evidence>
<evidence type="ECO:0000256" key="5">
    <source>
        <dbReference type="ARBA" id="ARBA00023273"/>
    </source>
</evidence>
<evidence type="ECO:0000313" key="10">
    <source>
        <dbReference type="RefSeq" id="XP_026742625.1"/>
    </source>
</evidence>
<dbReference type="OrthoDB" id="276029at2759"/>
<dbReference type="Gene3D" id="1.10.418.70">
    <property type="entry name" value="Intraflagellar transport protein 81, N-terminal domain"/>
    <property type="match status" value="1"/>
</dbReference>
<evidence type="ECO:0000259" key="8">
    <source>
        <dbReference type="Pfam" id="PF18383"/>
    </source>
</evidence>